<gene>
    <name evidence="2" type="ORF">CHC_T00007581001</name>
</gene>
<dbReference type="Gramene" id="CDF41002">
    <property type="protein sequence ID" value="CDF41002"/>
    <property type="gene ID" value="CHC_T00007581001"/>
</dbReference>
<dbReference type="Proteomes" id="UP000012073">
    <property type="component" value="Unassembled WGS sequence"/>
</dbReference>
<evidence type="ECO:0000313" key="3">
    <source>
        <dbReference type="Proteomes" id="UP000012073"/>
    </source>
</evidence>
<sequence>MWRASPSDTLRGELHPCSSRLSTPPQKPVLLLLLQAHAREAAGASPRARPATPSAQRTLNAVDDTTNEALVLLCPSHCYFSAPPRETTFPFFHYTKPARTASAARSTLRAAPRAWSRHQIPRRRPLRHPRGRREAVHLSLRK</sequence>
<proteinExistence type="predicted"/>
<organism evidence="2 3">
    <name type="scientific">Chondrus crispus</name>
    <name type="common">Carrageen Irish moss</name>
    <name type="synonym">Polymorpha crispa</name>
    <dbReference type="NCBI Taxonomy" id="2769"/>
    <lineage>
        <taxon>Eukaryota</taxon>
        <taxon>Rhodophyta</taxon>
        <taxon>Florideophyceae</taxon>
        <taxon>Rhodymeniophycidae</taxon>
        <taxon>Gigartinales</taxon>
        <taxon>Gigartinaceae</taxon>
        <taxon>Chondrus</taxon>
    </lineage>
</organism>
<evidence type="ECO:0000313" key="2">
    <source>
        <dbReference type="EMBL" id="CDF41002.1"/>
    </source>
</evidence>
<keyword evidence="3" id="KW-1185">Reference proteome</keyword>
<feature type="compositionally biased region" description="Low complexity" evidence="1">
    <location>
        <begin position="41"/>
        <end position="55"/>
    </location>
</feature>
<protein>
    <submittedName>
        <fullName evidence="2">Uncharacterized protein</fullName>
    </submittedName>
</protein>
<accession>R7QRA2</accession>
<evidence type="ECO:0000256" key="1">
    <source>
        <dbReference type="SAM" id="MobiDB-lite"/>
    </source>
</evidence>
<feature type="region of interest" description="Disordered" evidence="1">
    <location>
        <begin position="1"/>
        <end position="22"/>
    </location>
</feature>
<dbReference type="KEGG" id="ccp:CHC_T00007581001"/>
<dbReference type="AlphaFoldDB" id="R7QRA2"/>
<dbReference type="GeneID" id="17319007"/>
<feature type="region of interest" description="Disordered" evidence="1">
    <location>
        <begin position="109"/>
        <end position="142"/>
    </location>
</feature>
<dbReference type="EMBL" id="HG002294">
    <property type="protein sequence ID" value="CDF41002.1"/>
    <property type="molecule type" value="Genomic_DNA"/>
</dbReference>
<dbReference type="RefSeq" id="XP_005711296.1">
    <property type="nucleotide sequence ID" value="XM_005711239.1"/>
</dbReference>
<feature type="compositionally biased region" description="Basic residues" evidence="1">
    <location>
        <begin position="115"/>
        <end position="131"/>
    </location>
</feature>
<name>R7QRA2_CHOCR</name>
<feature type="region of interest" description="Disordered" evidence="1">
    <location>
        <begin position="41"/>
        <end position="61"/>
    </location>
</feature>
<reference evidence="3" key="1">
    <citation type="journal article" date="2013" name="Proc. Natl. Acad. Sci. U.S.A.">
        <title>Genome structure and metabolic features in the red seaweed Chondrus crispus shed light on evolution of the Archaeplastida.</title>
        <authorList>
            <person name="Collen J."/>
            <person name="Porcel B."/>
            <person name="Carre W."/>
            <person name="Ball S.G."/>
            <person name="Chaparro C."/>
            <person name="Tonon T."/>
            <person name="Barbeyron T."/>
            <person name="Michel G."/>
            <person name="Noel B."/>
            <person name="Valentin K."/>
            <person name="Elias M."/>
            <person name="Artiguenave F."/>
            <person name="Arun A."/>
            <person name="Aury J.M."/>
            <person name="Barbosa-Neto J.F."/>
            <person name="Bothwell J.H."/>
            <person name="Bouget F.Y."/>
            <person name="Brillet L."/>
            <person name="Cabello-Hurtado F."/>
            <person name="Capella-Gutierrez S."/>
            <person name="Charrier B."/>
            <person name="Cladiere L."/>
            <person name="Cock J.M."/>
            <person name="Coelho S.M."/>
            <person name="Colleoni C."/>
            <person name="Czjzek M."/>
            <person name="Da Silva C."/>
            <person name="Delage L."/>
            <person name="Denoeud F."/>
            <person name="Deschamps P."/>
            <person name="Dittami S.M."/>
            <person name="Gabaldon T."/>
            <person name="Gachon C.M."/>
            <person name="Groisillier A."/>
            <person name="Herve C."/>
            <person name="Jabbari K."/>
            <person name="Katinka M."/>
            <person name="Kloareg B."/>
            <person name="Kowalczyk N."/>
            <person name="Labadie K."/>
            <person name="Leblanc C."/>
            <person name="Lopez P.J."/>
            <person name="McLachlan D.H."/>
            <person name="Meslet-Cladiere L."/>
            <person name="Moustafa A."/>
            <person name="Nehr Z."/>
            <person name="Nyvall Collen P."/>
            <person name="Panaud O."/>
            <person name="Partensky F."/>
            <person name="Poulain J."/>
            <person name="Rensing S.A."/>
            <person name="Rousvoal S."/>
            <person name="Samson G."/>
            <person name="Symeonidi A."/>
            <person name="Weissenbach J."/>
            <person name="Zambounis A."/>
            <person name="Wincker P."/>
            <person name="Boyen C."/>
        </authorList>
    </citation>
    <scope>NUCLEOTIDE SEQUENCE [LARGE SCALE GENOMIC DNA]</scope>
    <source>
        <strain evidence="3">cv. Stackhouse</strain>
    </source>
</reference>